<protein>
    <recommendedName>
        <fullName evidence="1">Mitochondrial splicing suppressor 51-like C-terminal domain-containing protein</fullName>
    </recommendedName>
</protein>
<evidence type="ECO:0000313" key="2">
    <source>
        <dbReference type="EMBL" id="KAK3709050.1"/>
    </source>
</evidence>
<reference evidence="2" key="1">
    <citation type="journal article" date="2023" name="G3 (Bethesda)">
        <title>A reference genome for the long-term kleptoplast-retaining sea slug Elysia crispata morphotype clarki.</title>
        <authorList>
            <person name="Eastman K.E."/>
            <person name="Pendleton A.L."/>
            <person name="Shaikh M.A."/>
            <person name="Suttiyut T."/>
            <person name="Ogas R."/>
            <person name="Tomko P."/>
            <person name="Gavelis G."/>
            <person name="Widhalm J.R."/>
            <person name="Wisecaver J.H."/>
        </authorList>
    </citation>
    <scope>NUCLEOTIDE SEQUENCE</scope>
    <source>
        <strain evidence="2">ECLA1</strain>
    </source>
</reference>
<organism evidence="2 3">
    <name type="scientific">Elysia crispata</name>
    <name type="common">lettuce slug</name>
    <dbReference type="NCBI Taxonomy" id="231223"/>
    <lineage>
        <taxon>Eukaryota</taxon>
        <taxon>Metazoa</taxon>
        <taxon>Spiralia</taxon>
        <taxon>Lophotrochozoa</taxon>
        <taxon>Mollusca</taxon>
        <taxon>Gastropoda</taxon>
        <taxon>Heterobranchia</taxon>
        <taxon>Euthyneura</taxon>
        <taxon>Panpulmonata</taxon>
        <taxon>Sacoglossa</taxon>
        <taxon>Placobranchoidea</taxon>
        <taxon>Plakobranchidae</taxon>
        <taxon>Elysia</taxon>
    </lineage>
</organism>
<dbReference type="EMBL" id="JAWDGP010007676">
    <property type="protein sequence ID" value="KAK3709050.1"/>
    <property type="molecule type" value="Genomic_DNA"/>
</dbReference>
<dbReference type="PANTHER" id="PTHR47570:SF1">
    <property type="entry name" value="ZINC ION BINDING PROTEIN"/>
    <property type="match status" value="1"/>
</dbReference>
<dbReference type="PANTHER" id="PTHR47570">
    <property type="entry name" value="ZINC ION BINDING PROTEIN"/>
    <property type="match status" value="1"/>
</dbReference>
<keyword evidence="3" id="KW-1185">Reference proteome</keyword>
<proteinExistence type="predicted"/>
<sequence>MFRVSKHNGFQKPFQLRLSVRDEIISRRKSHRVDCNLAMSTMRSIIDDSLPFTFYDATSSEKFDGKALKAFLQERDLYNKGLWRHLCSKTKSKGLKFGAMCKDSQLFVLCRETAILQSAPSSPLSLDLPLEHWLDYYRYRGFELDSPIAGILHYPLTLYWIVTNRLGKLYPALFDRVKQSGKIQVHIIGAEIEADMFQAFVECGHLLSPIKLEMHLFGNEISKEVDGKKSESLQNVSFILHSCLYHEFQLDQLPFPEVIIGFNAGLSAYPSFKKTIQKITEKDTAFFCTDFCLESVMHTKEVLQDFNLGRVTETICNPFHSPFRIPAPELEHSCFSNAFVFAVQSNK</sequence>
<comment type="caution">
    <text evidence="2">The sequence shown here is derived from an EMBL/GenBank/DDBJ whole genome shotgun (WGS) entry which is preliminary data.</text>
</comment>
<dbReference type="Pfam" id="PF20179">
    <property type="entry name" value="MSS51_C"/>
    <property type="match status" value="1"/>
</dbReference>
<name>A0AAE1CLR2_9GAST</name>
<accession>A0AAE1CLR2</accession>
<gene>
    <name evidence="2" type="ORF">RRG08_055211</name>
</gene>
<feature type="domain" description="Mitochondrial splicing suppressor 51-like C-terminal" evidence="1">
    <location>
        <begin position="155"/>
        <end position="325"/>
    </location>
</feature>
<evidence type="ECO:0000313" key="3">
    <source>
        <dbReference type="Proteomes" id="UP001283361"/>
    </source>
</evidence>
<dbReference type="AlphaFoldDB" id="A0AAE1CLR2"/>
<dbReference type="InterPro" id="IPR046824">
    <property type="entry name" value="Mss51-like_C"/>
</dbReference>
<dbReference type="Proteomes" id="UP001283361">
    <property type="component" value="Unassembled WGS sequence"/>
</dbReference>
<evidence type="ECO:0000259" key="1">
    <source>
        <dbReference type="Pfam" id="PF20179"/>
    </source>
</evidence>